<dbReference type="RefSeq" id="WP_237383239.1">
    <property type="nucleotide sequence ID" value="NZ_CP071793.1"/>
</dbReference>
<proteinExistence type="predicted"/>
<dbReference type="Proteomes" id="UP000663929">
    <property type="component" value="Chromosome"/>
</dbReference>
<evidence type="ECO:0000313" key="3">
    <source>
        <dbReference type="Proteomes" id="UP000663929"/>
    </source>
</evidence>
<feature type="chain" id="PRO_5035216779" evidence="1">
    <location>
        <begin position="23"/>
        <end position="465"/>
    </location>
</feature>
<protein>
    <submittedName>
        <fullName evidence="2">Uncharacterized protein</fullName>
    </submittedName>
</protein>
<organism evidence="2 3">
    <name type="scientific">Sulfidibacter corallicola</name>
    <dbReference type="NCBI Taxonomy" id="2818388"/>
    <lineage>
        <taxon>Bacteria</taxon>
        <taxon>Pseudomonadati</taxon>
        <taxon>Acidobacteriota</taxon>
        <taxon>Holophagae</taxon>
        <taxon>Acanthopleuribacterales</taxon>
        <taxon>Acanthopleuribacteraceae</taxon>
        <taxon>Sulfidibacter</taxon>
    </lineage>
</organism>
<accession>A0A8A4TVH7</accession>
<evidence type="ECO:0000256" key="1">
    <source>
        <dbReference type="SAM" id="SignalP"/>
    </source>
</evidence>
<dbReference type="KEGG" id="scor:J3U87_11825"/>
<dbReference type="EMBL" id="CP071793">
    <property type="protein sequence ID" value="QTD53141.1"/>
    <property type="molecule type" value="Genomic_DNA"/>
</dbReference>
<gene>
    <name evidence="2" type="ORF">J3U87_11825</name>
</gene>
<feature type="signal peptide" evidence="1">
    <location>
        <begin position="1"/>
        <end position="22"/>
    </location>
</feature>
<dbReference type="AlphaFoldDB" id="A0A8A4TVH7"/>
<sequence>MSRHPLPVLFSLALFLCSPTFAQPDSPARLVYPWLSFSTQFESTLVANNYGETEALIELVARRADGTQWVSNRTLPPGGFLRESSQQLFPDLQEGAGFSVVLHSEAASLSGRWITYNREGTSGKSPAQGVAIGTDEVDGTKGVRLGRTVEYGFLPTDPDFFAAPVVINLGDAATDVTLYVYNQSGTLLLEDRDSLKDLEPMRPFAVTLSELLPQIDEDVTVVAQSTDQTLSGVTFVFNQNREPAIGNVSGLSATPGQRKLSYDFSQGDLGWQMDFADYPVGESNFYELSSGLEQLPAELGAARTALYLNGNNHSDDLFMFAKREVTGLKPSQSYRVHLSVTIASNAGSECAGIGGAPGGSVYFKAGASQKEPLPVATDGQLLMNIDKGNQSTSGSDMQAIGDIGVDTDCLDGEYRFKRLDATRLEVTAQTNEAGTLWLIVGTDSGFEGTTRIYLTGVDALLTPVD</sequence>
<keyword evidence="3" id="KW-1185">Reference proteome</keyword>
<name>A0A8A4TVH7_SULCO</name>
<evidence type="ECO:0000313" key="2">
    <source>
        <dbReference type="EMBL" id="QTD53141.1"/>
    </source>
</evidence>
<reference evidence="2" key="1">
    <citation type="submission" date="2021-03" db="EMBL/GenBank/DDBJ databases">
        <title>Acanthopleuribacteraceae sp. M133.</title>
        <authorList>
            <person name="Wang G."/>
        </authorList>
    </citation>
    <scope>NUCLEOTIDE SEQUENCE</scope>
    <source>
        <strain evidence="2">M133</strain>
    </source>
</reference>
<keyword evidence="1" id="KW-0732">Signal</keyword>